<reference evidence="3 4" key="1">
    <citation type="submission" date="2019-03" db="EMBL/GenBank/DDBJ databases">
        <title>Genomic Encyclopedia of Archaeal and Bacterial Type Strains, Phase II (KMG-II): from individual species to whole genera.</title>
        <authorList>
            <person name="Goeker M."/>
        </authorList>
    </citation>
    <scope>NUCLEOTIDE SEQUENCE [LARGE SCALE GENOMIC DNA]</scope>
    <source>
        <strain evidence="3 4">DSM 18435</strain>
    </source>
</reference>
<proteinExistence type="predicted"/>
<keyword evidence="3" id="KW-0645">Protease</keyword>
<organism evidence="3 4">
    <name type="scientific">Zeaxanthinibacter enoshimensis</name>
    <dbReference type="NCBI Taxonomy" id="392009"/>
    <lineage>
        <taxon>Bacteria</taxon>
        <taxon>Pseudomonadati</taxon>
        <taxon>Bacteroidota</taxon>
        <taxon>Flavobacteriia</taxon>
        <taxon>Flavobacteriales</taxon>
        <taxon>Flavobacteriaceae</taxon>
        <taxon>Zeaxanthinibacter</taxon>
    </lineage>
</organism>
<evidence type="ECO:0000313" key="3">
    <source>
        <dbReference type="EMBL" id="TDQ31459.1"/>
    </source>
</evidence>
<feature type="transmembrane region" description="Helical" evidence="1">
    <location>
        <begin position="163"/>
        <end position="183"/>
    </location>
</feature>
<feature type="transmembrane region" description="Helical" evidence="1">
    <location>
        <begin position="195"/>
        <end position="212"/>
    </location>
</feature>
<name>A0A4R6TNV4_9FLAO</name>
<dbReference type="GO" id="GO:0006508">
    <property type="term" value="P:proteolysis"/>
    <property type="evidence" value="ECO:0007669"/>
    <property type="project" value="UniProtKB-KW"/>
</dbReference>
<keyword evidence="3" id="KW-0378">Hydrolase</keyword>
<dbReference type="EMBL" id="SNYI01000002">
    <property type="protein sequence ID" value="TDQ31459.1"/>
    <property type="molecule type" value="Genomic_DNA"/>
</dbReference>
<accession>A0A4R6TNV4</accession>
<evidence type="ECO:0000313" key="4">
    <source>
        <dbReference type="Proteomes" id="UP000295468"/>
    </source>
</evidence>
<feature type="transmembrane region" description="Helical" evidence="1">
    <location>
        <begin position="102"/>
        <end position="121"/>
    </location>
</feature>
<feature type="transmembrane region" description="Helical" evidence="1">
    <location>
        <begin position="127"/>
        <end position="151"/>
    </location>
</feature>
<dbReference type="InterPro" id="IPR003675">
    <property type="entry name" value="Rce1/LyrA-like_dom"/>
</dbReference>
<feature type="transmembrane region" description="Helical" evidence="1">
    <location>
        <begin position="217"/>
        <end position="235"/>
    </location>
</feature>
<evidence type="ECO:0000259" key="2">
    <source>
        <dbReference type="Pfam" id="PF02517"/>
    </source>
</evidence>
<keyword evidence="1" id="KW-0812">Transmembrane</keyword>
<sequence length="236" mass="26747">MESYTIKYCFKNLIRFALHPKGMNREKLDSVNAFRVLWASFLINVSISISIAVLLLLFITPQHTGIELINKRYSGLDLILVVVLVLPLLEEFMFRLPLVFKPLYQAVSVSIAAYCCSFIALEAYTDFQPWPCILISTATSFCLGSGCYFCLKKYQKKAALIFSKFYPIIFYLHVALFGCLHVWNYGAEPGSSPVLLLLTLPQAVSAIILGYLRVRYGLFYAFVLHSMVNILPVLMV</sequence>
<comment type="caution">
    <text evidence="3">The sequence shown here is derived from an EMBL/GenBank/DDBJ whole genome shotgun (WGS) entry which is preliminary data.</text>
</comment>
<evidence type="ECO:0000256" key="1">
    <source>
        <dbReference type="SAM" id="Phobius"/>
    </source>
</evidence>
<keyword evidence="1" id="KW-1133">Transmembrane helix</keyword>
<keyword evidence="4" id="KW-1185">Reference proteome</keyword>
<dbReference type="Proteomes" id="UP000295468">
    <property type="component" value="Unassembled WGS sequence"/>
</dbReference>
<feature type="domain" description="CAAX prenyl protease 2/Lysostaphin resistance protein A-like" evidence="2">
    <location>
        <begin position="78"/>
        <end position="230"/>
    </location>
</feature>
<gene>
    <name evidence="3" type="ORF">CLV82_2167</name>
</gene>
<protein>
    <submittedName>
        <fullName evidence="3">CAAX prenyl protease-like protein</fullName>
    </submittedName>
</protein>
<dbReference type="Pfam" id="PF02517">
    <property type="entry name" value="Rce1-like"/>
    <property type="match status" value="1"/>
</dbReference>
<keyword evidence="1" id="KW-0472">Membrane</keyword>
<feature type="transmembrane region" description="Helical" evidence="1">
    <location>
        <begin position="36"/>
        <end position="60"/>
    </location>
</feature>
<feature type="transmembrane region" description="Helical" evidence="1">
    <location>
        <begin position="72"/>
        <end position="90"/>
    </location>
</feature>
<dbReference type="GO" id="GO:0080120">
    <property type="term" value="P:CAAX-box protein maturation"/>
    <property type="evidence" value="ECO:0007669"/>
    <property type="project" value="UniProtKB-ARBA"/>
</dbReference>
<dbReference type="AlphaFoldDB" id="A0A4R6TNV4"/>
<dbReference type="GO" id="GO:0004175">
    <property type="term" value="F:endopeptidase activity"/>
    <property type="evidence" value="ECO:0007669"/>
    <property type="project" value="UniProtKB-ARBA"/>
</dbReference>